<dbReference type="Proteomes" id="UP001597510">
    <property type="component" value="Unassembled WGS sequence"/>
</dbReference>
<sequence length="519" mass="55688">MKKVYILLIAGLLLFSTQTMAQVSQVAPTESVKQAEKPQIEKKRSVSGINVSGYNAFHEIAGSEDYDSKVHLLIKETSFGFPRIRFMNTIYSTPGNNRFWDLTADVYDANSNNDYYSIKYGSSANASLSLSPTGKAGIGIDAPSAVLDVLGQGNWDLASGSTGDFRVGSEANNFRIGVATGGGGAGDVRLYGKRLIFGTGTADRMTITNDGVGINWQTPNSRLDVYQTGLNVAAWGGYTRNLRASAMFNGTHAILNDPYDAIGVASHGNWASSGFNNIGVLGTAGNTGYDNVGVQGYVNENSVSSNYLFGMRALALQAGTGNTYGLYASASGVGTATRYGIYATVSGTGTSYAGYFNGNVYVSGTLAKSAGTFKIDHPLDPENKYLSHSFVESPDMMNVYNGNTTTDNAGNATISLPAYFEALNKDFRYQLTVIGGEFGQAIVSSEVKNNQFGIKTDKPNLKVSWQVTGIRQDAYANANRVVPETEKAKDEKGKYLNPEVFKQSKSANIHYINENRVVD</sequence>
<evidence type="ECO:0000313" key="3">
    <source>
        <dbReference type="Proteomes" id="UP001597510"/>
    </source>
</evidence>
<reference evidence="3" key="1">
    <citation type="journal article" date="2019" name="Int. J. Syst. Evol. Microbiol.">
        <title>The Global Catalogue of Microorganisms (GCM) 10K type strain sequencing project: providing services to taxonomists for standard genome sequencing and annotation.</title>
        <authorList>
            <consortium name="The Broad Institute Genomics Platform"/>
            <consortium name="The Broad Institute Genome Sequencing Center for Infectious Disease"/>
            <person name="Wu L."/>
            <person name="Ma J."/>
        </authorList>
    </citation>
    <scope>NUCLEOTIDE SEQUENCE [LARGE SCALE GENOMIC DNA]</scope>
    <source>
        <strain evidence="3">KCTC 52344</strain>
    </source>
</reference>
<protein>
    <recommendedName>
        <fullName evidence="4">T9SS C-terminal target domain-containing protein</fullName>
    </recommendedName>
</protein>
<comment type="caution">
    <text evidence="2">The sequence shown here is derived from an EMBL/GenBank/DDBJ whole genome shotgun (WGS) entry which is preliminary data.</text>
</comment>
<proteinExistence type="predicted"/>
<organism evidence="2 3">
    <name type="scientific">Emticicia soli</name>
    <dbReference type="NCBI Taxonomy" id="2027878"/>
    <lineage>
        <taxon>Bacteria</taxon>
        <taxon>Pseudomonadati</taxon>
        <taxon>Bacteroidota</taxon>
        <taxon>Cytophagia</taxon>
        <taxon>Cytophagales</taxon>
        <taxon>Leadbetterellaceae</taxon>
        <taxon>Emticicia</taxon>
    </lineage>
</organism>
<evidence type="ECO:0008006" key="4">
    <source>
        <dbReference type="Google" id="ProtNLM"/>
    </source>
</evidence>
<keyword evidence="1" id="KW-0732">Signal</keyword>
<dbReference type="EMBL" id="JBHULC010000003">
    <property type="protein sequence ID" value="MFD2519698.1"/>
    <property type="molecule type" value="Genomic_DNA"/>
</dbReference>
<evidence type="ECO:0000313" key="2">
    <source>
        <dbReference type="EMBL" id="MFD2519698.1"/>
    </source>
</evidence>
<accession>A0ABW5J1R5</accession>
<name>A0ABW5J1R5_9BACT</name>
<feature type="chain" id="PRO_5045458619" description="T9SS C-terminal target domain-containing protein" evidence="1">
    <location>
        <begin position="22"/>
        <end position="519"/>
    </location>
</feature>
<feature type="signal peptide" evidence="1">
    <location>
        <begin position="1"/>
        <end position="21"/>
    </location>
</feature>
<gene>
    <name evidence="2" type="ORF">ACFSR2_02310</name>
</gene>
<evidence type="ECO:0000256" key="1">
    <source>
        <dbReference type="SAM" id="SignalP"/>
    </source>
</evidence>
<keyword evidence="3" id="KW-1185">Reference proteome</keyword>